<dbReference type="EMBL" id="AEWV01000019">
    <property type="protein sequence ID" value="EGC17421.1"/>
    <property type="molecule type" value="Genomic_DNA"/>
</dbReference>
<dbReference type="Pfam" id="PF03309">
    <property type="entry name" value="Pan_kinase"/>
    <property type="match status" value="1"/>
</dbReference>
<evidence type="ECO:0000256" key="6">
    <source>
        <dbReference type="ARBA" id="ARBA00022598"/>
    </source>
</evidence>
<evidence type="ECO:0000313" key="15">
    <source>
        <dbReference type="EMBL" id="EGC17421.1"/>
    </source>
</evidence>
<comment type="cofactor">
    <cofactor evidence="13">
        <name>NH4(+)</name>
        <dbReference type="ChEBI" id="CHEBI:28938"/>
    </cofactor>
    <cofactor evidence="13">
        <name>K(+)</name>
        <dbReference type="ChEBI" id="CHEBI:29103"/>
    </cofactor>
    <text evidence="13">A monovalent cation. Ammonium or potassium.</text>
</comment>
<feature type="active site" description="Proton acceptor" evidence="13">
    <location>
        <position position="443"/>
    </location>
</feature>
<dbReference type="PROSITE" id="PS51733">
    <property type="entry name" value="BPL_LPL_CATALYTIC"/>
    <property type="match status" value="1"/>
</dbReference>
<evidence type="ECO:0000256" key="5">
    <source>
        <dbReference type="ARBA" id="ARBA00022490"/>
    </source>
</evidence>
<dbReference type="NCBIfam" id="TIGR00671">
    <property type="entry name" value="baf"/>
    <property type="match status" value="1"/>
</dbReference>
<evidence type="ECO:0000313" key="16">
    <source>
        <dbReference type="Proteomes" id="UP000004088"/>
    </source>
</evidence>
<evidence type="ECO:0000256" key="7">
    <source>
        <dbReference type="ARBA" id="ARBA00022679"/>
    </source>
</evidence>
<dbReference type="Gene3D" id="3.30.930.10">
    <property type="entry name" value="Bira Bifunctional Protein, Domain 2"/>
    <property type="match status" value="1"/>
</dbReference>
<dbReference type="GO" id="GO:0005737">
    <property type="term" value="C:cytoplasm"/>
    <property type="evidence" value="ECO:0007669"/>
    <property type="project" value="UniProtKB-SubCell"/>
</dbReference>
<dbReference type="GO" id="GO:0004594">
    <property type="term" value="F:pantothenate kinase activity"/>
    <property type="evidence" value="ECO:0007669"/>
    <property type="project" value="UniProtKB-UniRule"/>
</dbReference>
<dbReference type="HOGENOM" id="CLU_476347_0_0_4"/>
<dbReference type="InterPro" id="IPR004408">
    <property type="entry name" value="Biotin_CoA_COase_ligase"/>
</dbReference>
<dbReference type="HAMAP" id="MF_01274">
    <property type="entry name" value="Pantothen_kinase_3"/>
    <property type="match status" value="1"/>
</dbReference>
<dbReference type="SUPFAM" id="SSF55681">
    <property type="entry name" value="Class II aaRS and biotin synthetases"/>
    <property type="match status" value="1"/>
</dbReference>
<dbReference type="InterPro" id="IPR043129">
    <property type="entry name" value="ATPase_NBD"/>
</dbReference>
<evidence type="ECO:0000256" key="9">
    <source>
        <dbReference type="ARBA" id="ARBA00022777"/>
    </source>
</evidence>
<dbReference type="NCBIfam" id="TIGR00121">
    <property type="entry name" value="birA_ligase"/>
    <property type="match status" value="1"/>
</dbReference>
<dbReference type="STRING" id="888741.HMPREF9098_1180"/>
<dbReference type="Gene3D" id="3.30.420.40">
    <property type="match status" value="2"/>
</dbReference>
<comment type="function">
    <text evidence="13">Catalyzes the phosphorylation of pantothenate (Pan), the first step in CoA biosynthesis.</text>
</comment>
<feature type="binding site" evidence="13">
    <location>
        <begin position="352"/>
        <end position="359"/>
    </location>
    <ligand>
        <name>ATP</name>
        <dbReference type="ChEBI" id="CHEBI:30616"/>
    </ligand>
</feature>
<dbReference type="GO" id="GO:0004077">
    <property type="term" value="F:biotin--[biotin carboxyl-carrier protein] ligase activity"/>
    <property type="evidence" value="ECO:0007669"/>
    <property type="project" value="InterPro"/>
</dbReference>
<evidence type="ECO:0000256" key="10">
    <source>
        <dbReference type="ARBA" id="ARBA00022840"/>
    </source>
</evidence>
<evidence type="ECO:0000256" key="13">
    <source>
        <dbReference type="HAMAP-Rule" id="MF_01274"/>
    </source>
</evidence>
<dbReference type="UniPathway" id="UPA00241">
    <property type="reaction ID" value="UER00352"/>
</dbReference>
<dbReference type="Gene3D" id="2.30.30.100">
    <property type="match status" value="1"/>
</dbReference>
<evidence type="ECO:0000256" key="11">
    <source>
        <dbReference type="ARBA" id="ARBA00022958"/>
    </source>
</evidence>
<keyword evidence="16" id="KW-1185">Reference proteome</keyword>
<accession>F0EZ96</accession>
<dbReference type="GO" id="GO:0015937">
    <property type="term" value="P:coenzyme A biosynthetic process"/>
    <property type="evidence" value="ECO:0007669"/>
    <property type="project" value="UniProtKB-UniRule"/>
</dbReference>
<evidence type="ECO:0000259" key="14">
    <source>
        <dbReference type="PROSITE" id="PS51733"/>
    </source>
</evidence>
<sequence length="592" mass="65025">MPKMRCFGYNIAVLILDMPMLTRQLVSLLADGRPHHIADLAQALGCVPQQLNHLWQHAPEYVQAALRQRDGVWQLAKPLAWVEDGWRVPPFELTVLPQTTSTSDELLQRVRACLPVHKRVVAALEQTAGRGRQGRAWQTQLGESLLFSVGWSWDKPQHELTALALVAALACRRGLARAGCDVRIKWPNDLVVGLDKLGGILIETVRQNGQTHTIIGIGINFINAGAVPGRIGVQAACNGKPTSHDVFSAVLHELDNALTVFEREGFASMKAEYEAAHRDQNQPVALLRDSVVVQSGYAAGVDVSGALLLRDYRGEEHLVSSGEVSLRRPEQVAAEKQPAHGEHAAAHYLLLDGGNSRLKWAWVERGEIVRTQAAHYRDLTALEQDWQEYAQPHTKIMGSAVCGEEKKQKVQAALPQHIAWLGSMAQAAGIHNHYRHVEEHGADRWFNALGSRKFTQNACVVVSCGTAVTIDALTANNHYLGGMIMPGFHLMRESLLRRTAQLNRPEGSWYAFPTTTANAIATGMADAVCGALMLMHARLKERSEGRAVDIVITGGGAGKIARALPENFAAENHVKIVENLVIYGLLNWIEQQ</sequence>
<keyword evidence="12 13" id="KW-0173">Coenzyme A biosynthesis</keyword>
<feature type="binding site" evidence="13">
    <location>
        <position position="466"/>
    </location>
    <ligand>
        <name>ATP</name>
        <dbReference type="ChEBI" id="CHEBI:30616"/>
    </ligand>
</feature>
<evidence type="ECO:0000256" key="3">
    <source>
        <dbReference type="ARBA" id="ARBA00004496"/>
    </source>
</evidence>
<organism evidence="15 16">
    <name type="scientific">Kingella denitrificans ATCC 33394</name>
    <dbReference type="NCBI Taxonomy" id="888741"/>
    <lineage>
        <taxon>Bacteria</taxon>
        <taxon>Pseudomonadati</taxon>
        <taxon>Pseudomonadota</taxon>
        <taxon>Betaproteobacteria</taxon>
        <taxon>Neisseriales</taxon>
        <taxon>Neisseriaceae</taxon>
        <taxon>Kingella</taxon>
    </lineage>
</organism>
<keyword evidence="7 13" id="KW-0808">Transferase</keyword>
<keyword evidence="5 13" id="KW-0963">Cytoplasm</keyword>
<keyword evidence="11 13" id="KW-0630">Potassium</keyword>
<comment type="subunit">
    <text evidence="13">Homodimer.</text>
</comment>
<keyword evidence="8 13" id="KW-0547">Nucleotide-binding</keyword>
<keyword evidence="6 15" id="KW-0436">Ligase</keyword>
<reference evidence="15 16" key="1">
    <citation type="submission" date="2011-01" db="EMBL/GenBank/DDBJ databases">
        <authorList>
            <person name="Muzny D."/>
            <person name="Qin X."/>
            <person name="Deng J."/>
            <person name="Jiang H."/>
            <person name="Liu Y."/>
            <person name="Qu J."/>
            <person name="Song X.-Z."/>
            <person name="Zhang L."/>
            <person name="Thornton R."/>
            <person name="Coyle M."/>
            <person name="Francisco L."/>
            <person name="Jackson L."/>
            <person name="Javaid M."/>
            <person name="Korchina V."/>
            <person name="Kovar C."/>
            <person name="Mata R."/>
            <person name="Mathew T."/>
            <person name="Ngo R."/>
            <person name="Nguyen L."/>
            <person name="Nguyen N."/>
            <person name="Okwuonu G."/>
            <person name="Ongeri F."/>
            <person name="Pham C."/>
            <person name="Simmons D."/>
            <person name="Wilczek-Boney K."/>
            <person name="Hale W."/>
            <person name="Jakkamsetti A."/>
            <person name="Pham P."/>
            <person name="Ruth R."/>
            <person name="San Lucas F."/>
            <person name="Warren J."/>
            <person name="Zhang J."/>
            <person name="Zhao Z."/>
            <person name="Zhou C."/>
            <person name="Zhu D."/>
            <person name="Lee S."/>
            <person name="Bess C."/>
            <person name="Blankenburg K."/>
            <person name="Forbes L."/>
            <person name="Fu Q."/>
            <person name="Gubbala S."/>
            <person name="Hirani K."/>
            <person name="Jayaseelan J.C."/>
            <person name="Lara F."/>
            <person name="Munidasa M."/>
            <person name="Palculict T."/>
            <person name="Patil S."/>
            <person name="Pu L.-L."/>
            <person name="Saada N."/>
            <person name="Tang L."/>
            <person name="Weissenberger G."/>
            <person name="Zhu Y."/>
            <person name="Hemphill L."/>
            <person name="Shang Y."/>
            <person name="Youmans B."/>
            <person name="Ayvaz T."/>
            <person name="Ross M."/>
            <person name="Santibanez J."/>
            <person name="Aqrawi P."/>
            <person name="Gross S."/>
            <person name="Joshi V."/>
            <person name="Fowler G."/>
            <person name="Nazareth L."/>
            <person name="Reid J."/>
            <person name="Worley K."/>
            <person name="Petrosino J."/>
            <person name="Highlander S."/>
            <person name="Gibbs R."/>
        </authorList>
    </citation>
    <scope>NUCLEOTIDE SEQUENCE [LARGE SCALE GENOMIC DNA]</scope>
    <source>
        <strain evidence="15 16">ATCC 33394</strain>
    </source>
</reference>
<dbReference type="AlphaFoldDB" id="F0EZ96"/>
<feature type="binding site" evidence="13">
    <location>
        <position position="516"/>
    </location>
    <ligand>
        <name>substrate</name>
    </ligand>
</feature>
<proteinExistence type="inferred from homology"/>
<evidence type="ECO:0000256" key="1">
    <source>
        <dbReference type="ARBA" id="ARBA00001206"/>
    </source>
</evidence>
<dbReference type="PANTHER" id="PTHR12835">
    <property type="entry name" value="BIOTIN PROTEIN LIGASE"/>
    <property type="match status" value="1"/>
</dbReference>
<comment type="pathway">
    <text evidence="4 13">Cofactor biosynthesis; coenzyme A biosynthesis; CoA from (R)-pantothenate: step 1/5.</text>
</comment>
<feature type="domain" description="BPL/LPL catalytic" evidence="14">
    <location>
        <begin position="77"/>
        <end position="262"/>
    </location>
</feature>
<dbReference type="EC" id="2.7.1.33" evidence="13"/>
<dbReference type="InterPro" id="IPR004619">
    <property type="entry name" value="Type_III_PanK"/>
</dbReference>
<comment type="catalytic activity">
    <reaction evidence="1 13">
        <text>(R)-pantothenate + ATP = (R)-4'-phosphopantothenate + ADP + H(+)</text>
        <dbReference type="Rhea" id="RHEA:16373"/>
        <dbReference type="ChEBI" id="CHEBI:10986"/>
        <dbReference type="ChEBI" id="CHEBI:15378"/>
        <dbReference type="ChEBI" id="CHEBI:29032"/>
        <dbReference type="ChEBI" id="CHEBI:30616"/>
        <dbReference type="ChEBI" id="CHEBI:456216"/>
        <dbReference type="EC" id="2.7.1.33"/>
    </reaction>
</comment>
<evidence type="ECO:0000256" key="2">
    <source>
        <dbReference type="ARBA" id="ARBA00001958"/>
    </source>
</evidence>
<evidence type="ECO:0000256" key="4">
    <source>
        <dbReference type="ARBA" id="ARBA00005225"/>
    </source>
</evidence>
<protein>
    <recommendedName>
        <fullName evidence="13">Type III pantothenate kinase</fullName>
        <ecNumber evidence="13">2.7.1.33</ecNumber>
    </recommendedName>
    <alternativeName>
        <fullName evidence="13">PanK-III</fullName>
    </alternativeName>
    <alternativeName>
        <fullName evidence="13">Pantothenic acid kinase</fullName>
    </alternativeName>
</protein>
<dbReference type="InterPro" id="IPR004143">
    <property type="entry name" value="BPL_LPL_catalytic"/>
</dbReference>
<dbReference type="InterPro" id="IPR045864">
    <property type="entry name" value="aa-tRNA-synth_II/BPL/LPL"/>
</dbReference>
<comment type="cofactor">
    <cofactor evidence="2">
        <name>K(+)</name>
        <dbReference type="ChEBI" id="CHEBI:29103"/>
    </cofactor>
</comment>
<keyword evidence="9 13" id="KW-0418">Kinase</keyword>
<dbReference type="GO" id="GO:0005524">
    <property type="term" value="F:ATP binding"/>
    <property type="evidence" value="ECO:0007669"/>
    <property type="project" value="UniProtKB-UniRule"/>
</dbReference>
<feature type="binding site" evidence="13">
    <location>
        <begin position="441"/>
        <end position="444"/>
    </location>
    <ligand>
        <name>substrate</name>
    </ligand>
</feature>
<dbReference type="Proteomes" id="UP000004088">
    <property type="component" value="Unassembled WGS sequence"/>
</dbReference>
<evidence type="ECO:0000256" key="12">
    <source>
        <dbReference type="ARBA" id="ARBA00022993"/>
    </source>
</evidence>
<keyword evidence="10 13" id="KW-0067">ATP-binding</keyword>
<comment type="similarity">
    <text evidence="13">Belongs to the type III pantothenate kinase family.</text>
</comment>
<dbReference type="Pfam" id="PF03099">
    <property type="entry name" value="BPL_LplA_LipB"/>
    <property type="match status" value="1"/>
</dbReference>
<dbReference type="PANTHER" id="PTHR12835:SF5">
    <property type="entry name" value="BIOTIN--PROTEIN LIGASE"/>
    <property type="match status" value="1"/>
</dbReference>
<comment type="caution">
    <text evidence="15">The sequence shown here is derived from an EMBL/GenBank/DDBJ whole genome shotgun (WGS) entry which is preliminary data.</text>
</comment>
<dbReference type="CDD" id="cd24015">
    <property type="entry name" value="ASKHA_NBD_PanK-III"/>
    <property type="match status" value="1"/>
</dbReference>
<name>F0EZ96_9NEIS</name>
<comment type="caution">
    <text evidence="13">Lacks conserved residue(s) required for the propagation of feature annotation.</text>
</comment>
<evidence type="ECO:0000256" key="8">
    <source>
        <dbReference type="ARBA" id="ARBA00022741"/>
    </source>
</evidence>
<comment type="subcellular location">
    <subcellularLocation>
        <location evidence="3 13">Cytoplasm</location>
    </subcellularLocation>
</comment>
<dbReference type="SUPFAM" id="SSF53067">
    <property type="entry name" value="Actin-like ATPase domain"/>
    <property type="match status" value="2"/>
</dbReference>
<feature type="binding site" evidence="13">
    <location>
        <position position="434"/>
    </location>
    <ligand>
        <name>substrate</name>
    </ligand>
</feature>
<gene>
    <name evidence="13" type="primary">coaX</name>
    <name evidence="15" type="ORF">HMPREF9098_1180</name>
</gene>